<evidence type="ECO:0000256" key="10">
    <source>
        <dbReference type="ARBA" id="ARBA00023180"/>
    </source>
</evidence>
<evidence type="ECO:0000256" key="1">
    <source>
        <dbReference type="ARBA" id="ARBA00002679"/>
    </source>
</evidence>
<dbReference type="GO" id="GO:0043249">
    <property type="term" value="P:erythrocyte maturation"/>
    <property type="evidence" value="ECO:0007669"/>
    <property type="project" value="UniProtKB-KW"/>
</dbReference>
<evidence type="ECO:0000256" key="7">
    <source>
        <dbReference type="ARBA" id="ARBA00022729"/>
    </source>
</evidence>
<feature type="non-terminal residue" evidence="13">
    <location>
        <position position="1"/>
    </location>
</feature>
<keyword evidence="6" id="KW-0372">Hormone</keyword>
<evidence type="ECO:0000256" key="8">
    <source>
        <dbReference type="ARBA" id="ARBA00023057"/>
    </source>
</evidence>
<feature type="non-terminal residue" evidence="13">
    <location>
        <position position="184"/>
    </location>
</feature>
<keyword evidence="9" id="KW-1015">Disulfide bond</keyword>
<organism evidence="13 14">
    <name type="scientific">Asarcornis scutulata</name>
    <dbReference type="NCBI Taxonomy" id="75869"/>
    <lineage>
        <taxon>Eukaryota</taxon>
        <taxon>Metazoa</taxon>
        <taxon>Chordata</taxon>
        <taxon>Craniata</taxon>
        <taxon>Vertebrata</taxon>
        <taxon>Euteleostomi</taxon>
        <taxon>Archelosauria</taxon>
        <taxon>Archosauria</taxon>
        <taxon>Dinosauria</taxon>
        <taxon>Saurischia</taxon>
        <taxon>Theropoda</taxon>
        <taxon>Coelurosauria</taxon>
        <taxon>Aves</taxon>
        <taxon>Neognathae</taxon>
        <taxon>Galloanserae</taxon>
        <taxon>Anseriformes</taxon>
        <taxon>Anatidae</taxon>
        <taxon>Anatinae</taxon>
        <taxon>Asarcornis</taxon>
    </lineage>
</organism>
<keyword evidence="5" id="KW-0964">Secreted</keyword>
<comment type="caution">
    <text evidence="13">The sequence shown here is derived from an EMBL/GenBank/DDBJ whole genome shotgun (WGS) entry which is preliminary data.</text>
</comment>
<evidence type="ECO:0000256" key="12">
    <source>
        <dbReference type="SAM" id="SignalP"/>
    </source>
</evidence>
<keyword evidence="10" id="KW-0325">Glycoprotein</keyword>
<name>A0A7K7KP48_9AVES</name>
<accession>A0A7K7KP48</accession>
<dbReference type="PANTHER" id="PTHR10560">
    <property type="entry name" value="THROMBOPOIETIN"/>
    <property type="match status" value="1"/>
</dbReference>
<keyword evidence="14" id="KW-1185">Reference proteome</keyword>
<dbReference type="PRINTS" id="PR00272">
    <property type="entry name" value="ERYTHROPTN"/>
</dbReference>
<feature type="signal peptide" evidence="12">
    <location>
        <begin position="1"/>
        <end position="20"/>
    </location>
</feature>
<evidence type="ECO:0000313" key="14">
    <source>
        <dbReference type="Proteomes" id="UP000525565"/>
    </source>
</evidence>
<keyword evidence="8" id="KW-0265">Erythrocyte maturation</keyword>
<dbReference type="InterPro" id="IPR003013">
    <property type="entry name" value="Erythroptn"/>
</dbReference>
<dbReference type="GO" id="GO:0005179">
    <property type="term" value="F:hormone activity"/>
    <property type="evidence" value="ECO:0007669"/>
    <property type="project" value="UniProtKB-KW"/>
</dbReference>
<dbReference type="GO" id="GO:0038163">
    <property type="term" value="P:thrombopoietin-mediated signaling pathway"/>
    <property type="evidence" value="ECO:0007669"/>
    <property type="project" value="TreeGrafter"/>
</dbReference>
<dbReference type="PROSITE" id="PS00817">
    <property type="entry name" value="EPO_TPO"/>
    <property type="match status" value="1"/>
</dbReference>
<dbReference type="EMBL" id="VZSO01000041">
    <property type="protein sequence ID" value="NWZ20475.1"/>
    <property type="molecule type" value="Genomic_DNA"/>
</dbReference>
<feature type="compositionally biased region" description="Pro residues" evidence="11">
    <location>
        <begin position="107"/>
        <end position="116"/>
    </location>
</feature>
<dbReference type="InterPro" id="IPR019767">
    <property type="entry name" value="EPO/TPO_CS"/>
</dbReference>
<reference evidence="13 14" key="1">
    <citation type="submission" date="2019-09" db="EMBL/GenBank/DDBJ databases">
        <title>Bird 10,000 Genomes (B10K) Project - Family phase.</title>
        <authorList>
            <person name="Zhang G."/>
        </authorList>
    </citation>
    <scope>NUCLEOTIDE SEQUENCE [LARGE SCALE GENOMIC DNA]</scope>
    <source>
        <strain evidence="13">OUT-0051</strain>
        <tissue evidence="13">Kidney</tissue>
    </source>
</reference>
<evidence type="ECO:0000256" key="2">
    <source>
        <dbReference type="ARBA" id="ARBA00004613"/>
    </source>
</evidence>
<dbReference type="Gene3D" id="1.20.1250.10">
    <property type="match status" value="2"/>
</dbReference>
<evidence type="ECO:0000256" key="5">
    <source>
        <dbReference type="ARBA" id="ARBA00022525"/>
    </source>
</evidence>
<dbReference type="GO" id="GO:0008283">
    <property type="term" value="P:cell population proliferation"/>
    <property type="evidence" value="ECO:0007669"/>
    <property type="project" value="InterPro"/>
</dbReference>
<evidence type="ECO:0000256" key="3">
    <source>
        <dbReference type="ARBA" id="ARBA00005782"/>
    </source>
</evidence>
<dbReference type="InterPro" id="IPR001323">
    <property type="entry name" value="EPO_TPO"/>
</dbReference>
<dbReference type="InterPro" id="IPR003978">
    <property type="entry name" value="Thrombopoietin"/>
</dbReference>
<dbReference type="GO" id="GO:0005125">
    <property type="term" value="F:cytokine activity"/>
    <property type="evidence" value="ECO:0007669"/>
    <property type="project" value="InterPro"/>
</dbReference>
<evidence type="ECO:0000313" key="13">
    <source>
        <dbReference type="EMBL" id="NWZ20475.1"/>
    </source>
</evidence>
<comment type="function">
    <text evidence="1">Hormone involved in the regulation of erythrocyte proliferation and differentiation and the maintenance of a physiological level of circulating erythrocyte mass. Binds to EPOR leading to EPOR dimerization and JAK2 activation thereby activating specific downstream effectors, including STAT1 and STAT3.</text>
</comment>
<feature type="compositionally biased region" description="Gly residues" evidence="11">
    <location>
        <begin position="86"/>
        <end position="106"/>
    </location>
</feature>
<keyword evidence="7 12" id="KW-0732">Signal</keyword>
<evidence type="ECO:0000256" key="9">
    <source>
        <dbReference type="ARBA" id="ARBA00023157"/>
    </source>
</evidence>
<sequence length="184" mass="19322">SPPGLLLLTSFLLHVKEGRASPARLVCDSRLIHKYIGEAKDMEKKANQCQAPSALSCPVALPPVDVKMTQWKTKSVRRAGRMVLGPLGGGGGGGRPRGAGGGGGGGGPPPPPPPPALWGQQGAEHGDVCDPSVPFSPPQEEPWEPGCSAGSKELNTAVIFLAYQRLLQGKLRFFFHDLAKDLCD</sequence>
<dbReference type="InterPro" id="IPR009079">
    <property type="entry name" value="4_helix_cytokine-like_core"/>
</dbReference>
<dbReference type="SUPFAM" id="SSF47266">
    <property type="entry name" value="4-helical cytokines"/>
    <property type="match status" value="1"/>
</dbReference>
<dbReference type="GO" id="GO:0005128">
    <property type="term" value="F:erythropoietin receptor binding"/>
    <property type="evidence" value="ECO:0007669"/>
    <property type="project" value="InterPro"/>
</dbReference>
<evidence type="ECO:0000256" key="4">
    <source>
        <dbReference type="ARBA" id="ARBA00015421"/>
    </source>
</evidence>
<comment type="similarity">
    <text evidence="3">Belongs to the EPO/TPO family.</text>
</comment>
<proteinExistence type="inferred from homology"/>
<dbReference type="AlphaFoldDB" id="A0A7K7KP48"/>
<dbReference type="GO" id="GO:1902035">
    <property type="term" value="P:positive regulation of hematopoietic stem cell proliferation"/>
    <property type="evidence" value="ECO:0007669"/>
    <property type="project" value="TreeGrafter"/>
</dbReference>
<comment type="subcellular location">
    <subcellularLocation>
        <location evidence="2">Secreted</location>
    </subcellularLocation>
</comment>
<evidence type="ECO:0000256" key="11">
    <source>
        <dbReference type="SAM" id="MobiDB-lite"/>
    </source>
</evidence>
<dbReference type="GO" id="GO:0005576">
    <property type="term" value="C:extracellular region"/>
    <property type="evidence" value="ECO:0007669"/>
    <property type="project" value="UniProtKB-SubCell"/>
</dbReference>
<dbReference type="Pfam" id="PF00758">
    <property type="entry name" value="EPO_TPO"/>
    <property type="match status" value="1"/>
</dbReference>
<evidence type="ECO:0000256" key="6">
    <source>
        <dbReference type="ARBA" id="ARBA00022702"/>
    </source>
</evidence>
<feature type="region of interest" description="Disordered" evidence="11">
    <location>
        <begin position="82"/>
        <end position="148"/>
    </location>
</feature>
<dbReference type="Proteomes" id="UP000525565">
    <property type="component" value="Unassembled WGS sequence"/>
</dbReference>
<dbReference type="GO" id="GO:0070374">
    <property type="term" value="P:positive regulation of ERK1 and ERK2 cascade"/>
    <property type="evidence" value="ECO:0007669"/>
    <property type="project" value="TreeGrafter"/>
</dbReference>
<feature type="chain" id="PRO_5029619521" description="Erythropoietin" evidence="12">
    <location>
        <begin position="21"/>
        <end position="184"/>
    </location>
</feature>
<dbReference type="PANTHER" id="PTHR10560:SF0">
    <property type="entry name" value="THROMBOPOIETIN"/>
    <property type="match status" value="1"/>
</dbReference>
<gene>
    <name evidence="13" type="primary">Thpo</name>
    <name evidence="13" type="ORF">ASASCU_R08443</name>
</gene>
<protein>
    <recommendedName>
        <fullName evidence="4">Erythropoietin</fullName>
    </recommendedName>
</protein>